<dbReference type="GO" id="GO:0005829">
    <property type="term" value="C:cytosol"/>
    <property type="evidence" value="ECO:0007669"/>
    <property type="project" value="TreeGrafter"/>
</dbReference>
<feature type="domain" description="Carbohydrate kinase FGGY C-terminal" evidence="5">
    <location>
        <begin position="224"/>
        <end position="391"/>
    </location>
</feature>
<dbReference type="PANTHER" id="PTHR10196:SF80">
    <property type="entry name" value="D-RIBULOSE KINASE"/>
    <property type="match status" value="1"/>
</dbReference>
<dbReference type="PANTHER" id="PTHR10196">
    <property type="entry name" value="SUGAR KINASE"/>
    <property type="match status" value="1"/>
</dbReference>
<evidence type="ECO:0000256" key="1">
    <source>
        <dbReference type="ARBA" id="ARBA00009156"/>
    </source>
</evidence>
<dbReference type="GO" id="GO:0004856">
    <property type="term" value="F:D-xylulokinase activity"/>
    <property type="evidence" value="ECO:0007669"/>
    <property type="project" value="TreeGrafter"/>
</dbReference>
<evidence type="ECO:0000256" key="2">
    <source>
        <dbReference type="ARBA" id="ARBA00022679"/>
    </source>
</evidence>
<feature type="region of interest" description="Disordered" evidence="4">
    <location>
        <begin position="293"/>
        <end position="320"/>
    </location>
</feature>
<evidence type="ECO:0000313" key="7">
    <source>
        <dbReference type="Proteomes" id="UP000238801"/>
    </source>
</evidence>
<keyword evidence="2" id="KW-0808">Transferase</keyword>
<dbReference type="GO" id="GO:0005997">
    <property type="term" value="P:xylulose metabolic process"/>
    <property type="evidence" value="ECO:0007669"/>
    <property type="project" value="TreeGrafter"/>
</dbReference>
<gene>
    <name evidence="6" type="ORF">BCF33_1968</name>
</gene>
<protein>
    <recommendedName>
        <fullName evidence="5">Carbohydrate kinase FGGY C-terminal domain-containing protein</fullName>
    </recommendedName>
</protein>
<comment type="similarity">
    <text evidence="1">Belongs to the FGGY kinase family.</text>
</comment>
<sequence>MSLTVAFDVGTSGTRAAAVDEDGALVARARVIGTDRRRADGTVDPRPWRARAEGALAALIAALRERGRWAEEIGAITADGTSGTVVLVDAVGNAVSPGLMYDSAHGTAADRAGALLPLARGPAAHVAHQTDFVLTLLGARPGTTDPNNALKTGHDPVAGWPDALREGPLGPLLPRVRPLHAPIGTASPAARALGVPASATIHAGTTDSVAAFLAAGPRAPGEAVTSLGSTTVLKLVSPVRVDDPARGAYSHPLGDLWLAGGASNAGGAGIAAALPGADLAALSAKIAPDVPSPLDYHPLPRPGERFPEPDPDLPPRTAPRPADDALFLHGLLESVARIEARGYAALAALGAPALRHVLTAGGGAANPGWTAIRARVLGVPVAAAPETDAATGLARALARHRS</sequence>
<dbReference type="Pfam" id="PF02782">
    <property type="entry name" value="FGGY_C"/>
    <property type="match status" value="1"/>
</dbReference>
<evidence type="ECO:0000256" key="3">
    <source>
        <dbReference type="ARBA" id="ARBA00022777"/>
    </source>
</evidence>
<name>A0A2T0X2C2_9RHOB</name>
<dbReference type="SUPFAM" id="SSF53067">
    <property type="entry name" value="Actin-like ATPase domain"/>
    <property type="match status" value="2"/>
</dbReference>
<comment type="caution">
    <text evidence="6">The sequence shown here is derived from an EMBL/GenBank/DDBJ whole genome shotgun (WGS) entry which is preliminary data.</text>
</comment>
<keyword evidence="3" id="KW-0418">Kinase</keyword>
<proteinExistence type="inferred from homology"/>
<dbReference type="InterPro" id="IPR043129">
    <property type="entry name" value="ATPase_NBD"/>
</dbReference>
<evidence type="ECO:0000259" key="5">
    <source>
        <dbReference type="Pfam" id="PF02782"/>
    </source>
</evidence>
<dbReference type="InterPro" id="IPR018485">
    <property type="entry name" value="FGGY_C"/>
</dbReference>
<dbReference type="EMBL" id="PVTT01000002">
    <property type="protein sequence ID" value="PRY93102.1"/>
    <property type="molecule type" value="Genomic_DNA"/>
</dbReference>
<dbReference type="AlphaFoldDB" id="A0A2T0X2C2"/>
<evidence type="ECO:0000313" key="6">
    <source>
        <dbReference type="EMBL" id="PRY93102.1"/>
    </source>
</evidence>
<dbReference type="Gene3D" id="3.30.420.40">
    <property type="match status" value="3"/>
</dbReference>
<evidence type="ECO:0000256" key="4">
    <source>
        <dbReference type="SAM" id="MobiDB-lite"/>
    </source>
</evidence>
<organism evidence="6 7">
    <name type="scientific">Hasllibacter halocynthiae</name>
    <dbReference type="NCBI Taxonomy" id="595589"/>
    <lineage>
        <taxon>Bacteria</taxon>
        <taxon>Pseudomonadati</taxon>
        <taxon>Pseudomonadota</taxon>
        <taxon>Alphaproteobacteria</taxon>
        <taxon>Rhodobacterales</taxon>
        <taxon>Roseobacteraceae</taxon>
        <taxon>Hasllibacter</taxon>
    </lineage>
</organism>
<keyword evidence="7" id="KW-1185">Reference proteome</keyword>
<dbReference type="Proteomes" id="UP000238801">
    <property type="component" value="Unassembled WGS sequence"/>
</dbReference>
<dbReference type="RefSeq" id="WP_106160728.1">
    <property type="nucleotide sequence ID" value="NZ_PVTT01000002.1"/>
</dbReference>
<dbReference type="OrthoDB" id="9805576at2"/>
<reference evidence="6 7" key="1">
    <citation type="submission" date="2018-03" db="EMBL/GenBank/DDBJ databases">
        <title>Genomic Encyclopedia of Archaeal and Bacterial Type Strains, Phase II (KMG-II): from individual species to whole genera.</title>
        <authorList>
            <person name="Goeker M."/>
        </authorList>
    </citation>
    <scope>NUCLEOTIDE SEQUENCE [LARGE SCALE GENOMIC DNA]</scope>
    <source>
        <strain evidence="6 7">DSM 29318</strain>
    </source>
</reference>
<accession>A0A2T0X2C2</accession>